<proteinExistence type="predicted"/>
<gene>
    <name evidence="1" type="ORF">HXM71_06505</name>
</gene>
<organism evidence="1 2">
    <name type="scientific">Mogibacterium diversum</name>
    <dbReference type="NCBI Taxonomy" id="114527"/>
    <lineage>
        <taxon>Bacteria</taxon>
        <taxon>Bacillati</taxon>
        <taxon>Bacillota</taxon>
        <taxon>Clostridia</taxon>
        <taxon>Peptostreptococcales</taxon>
        <taxon>Anaerovoracaceae</taxon>
        <taxon>Mogibacterium</taxon>
    </lineage>
</organism>
<dbReference type="Gene3D" id="3.40.1360.10">
    <property type="match status" value="1"/>
</dbReference>
<dbReference type="AlphaFoldDB" id="A0A930HC49"/>
<dbReference type="InterPro" id="IPR034154">
    <property type="entry name" value="TOPRIM_DnaG/twinkle"/>
</dbReference>
<accession>A0A930HC49</accession>
<comment type="caution">
    <text evidence="1">The sequence shown here is derived from an EMBL/GenBank/DDBJ whole genome shotgun (WGS) entry which is preliminary data.</text>
</comment>
<evidence type="ECO:0000313" key="2">
    <source>
        <dbReference type="Proteomes" id="UP000722050"/>
    </source>
</evidence>
<dbReference type="EMBL" id="JABZQH010000257">
    <property type="protein sequence ID" value="MBF1352749.1"/>
    <property type="molecule type" value="Genomic_DNA"/>
</dbReference>
<sequence length="512" mass="58324">MIDKERILALTDGGLRIFCHYLGFEVNLHRNFRSPFYDDKRASCHIYYDKRSSTYKYYDHGNPSYAGDCFWFVSELRGIDLKTSFPELLQTIAKDLDLCILDDVKQLHKFVSTKMKPTAPISPQCQTKHAEKADELPYSFEIQPFDAALLAYWAHYGIYEETLRRFRVRALKSYSSQTREGKQFEIRATPTEPIFAYIGNGYIKIYRPNSPKMRFLYGGQMPNPYSFGMEQIPSKGDILFITGGEKDVLSLSAHHFHAICFNSETAQIPENIIASLQLRFRHIILLYDTDETGVRESDRQANLLEAYKVQQLQLPLKGTKTEKDISDYFALGNEEEDFRKLLDKLFSQMYTQTMMMLRSCEIDYDNPPDASKSVVAVKGVPLGTQDNLFCITGGEGTGKSNYIAAILAGTLGAERLDAEQTLGLEVTPNPKGLAVLHYDTEQSEAQLHKNLGKTLRRASLTAVPEFYHSLYLASLSRKDRLKLIRESMDLFHHKHGGIHLVVIDGIADLIRS</sequence>
<dbReference type="SUPFAM" id="SSF56731">
    <property type="entry name" value="DNA primase core"/>
    <property type="match status" value="1"/>
</dbReference>
<dbReference type="Gene3D" id="3.40.50.300">
    <property type="entry name" value="P-loop containing nucleotide triphosphate hydrolases"/>
    <property type="match status" value="1"/>
</dbReference>
<name>A0A930HC49_9FIRM</name>
<dbReference type="Proteomes" id="UP000722050">
    <property type="component" value="Unassembled WGS sequence"/>
</dbReference>
<feature type="non-terminal residue" evidence="1">
    <location>
        <position position="512"/>
    </location>
</feature>
<reference evidence="1" key="1">
    <citation type="submission" date="2020-04" db="EMBL/GenBank/DDBJ databases">
        <title>Deep metagenomics examines the oral microbiome during advanced dental caries in children, revealing novel taxa and co-occurrences with host molecules.</title>
        <authorList>
            <person name="Baker J.L."/>
            <person name="Morton J.T."/>
            <person name="Dinis M."/>
            <person name="Alvarez R."/>
            <person name="Tran N.C."/>
            <person name="Knight R."/>
            <person name="Edlund A."/>
        </authorList>
    </citation>
    <scope>NUCLEOTIDE SEQUENCE</scope>
    <source>
        <strain evidence="1">JCVI_24_bin.8</strain>
    </source>
</reference>
<dbReference type="InterPro" id="IPR027417">
    <property type="entry name" value="P-loop_NTPase"/>
</dbReference>
<protein>
    <submittedName>
        <fullName evidence="1">Bifunctional DNA primase/helicase</fullName>
    </submittedName>
</protein>
<dbReference type="CDD" id="cd01029">
    <property type="entry name" value="TOPRIM_primases"/>
    <property type="match status" value="1"/>
</dbReference>
<evidence type="ECO:0000313" key="1">
    <source>
        <dbReference type="EMBL" id="MBF1352749.1"/>
    </source>
</evidence>